<name>A0A6S6SB80_9BACT</name>
<feature type="transmembrane region" description="Helical" evidence="5">
    <location>
        <begin position="56"/>
        <end position="76"/>
    </location>
</feature>
<dbReference type="EMBL" id="CACVAW010000002">
    <property type="protein sequence ID" value="CAA6800202.1"/>
    <property type="molecule type" value="Genomic_DNA"/>
</dbReference>
<gene>
    <name evidence="7" type="ORF">HELGO_WM10658</name>
</gene>
<proteinExistence type="predicted"/>
<dbReference type="Pfam" id="PF00892">
    <property type="entry name" value="EamA"/>
    <property type="match status" value="1"/>
</dbReference>
<keyword evidence="2 5" id="KW-0812">Transmembrane</keyword>
<dbReference type="PANTHER" id="PTHR22911">
    <property type="entry name" value="ACYL-MALONYL CONDENSING ENZYME-RELATED"/>
    <property type="match status" value="1"/>
</dbReference>
<protein>
    <recommendedName>
        <fullName evidence="6">EamA domain-containing protein</fullName>
    </recommendedName>
</protein>
<comment type="subcellular location">
    <subcellularLocation>
        <location evidence="1">Membrane</location>
        <topology evidence="1">Multi-pass membrane protein</topology>
    </subcellularLocation>
</comment>
<sequence>MLLASLCFAFTVSFAKLLSAHMSSIEVVFFRNVFGIVLIVFSFLKLPCKKSVNKKPFLLIFRGMVGFFGLILYFYLIANVSLAEAVTYSKASPIFTAILAFFLLKERLNTYAWVAVFVGFIGIVLIMQPDMGVSKYNLMGLALGIFAAFAYNAVRELKRSYDTRIIVLSFVLIGTIGPVILMGISEFYYTQGLDFMLGRFVMPTGVMWLYAIGLGISATLAQIFMTKAYGEAKAGLVGVISYTTIPISIVMGIILGDSIPSISVWIGIFMVVSSGVVIATKGK</sequence>
<evidence type="ECO:0000313" key="7">
    <source>
        <dbReference type="EMBL" id="CAA6800202.1"/>
    </source>
</evidence>
<evidence type="ECO:0000256" key="2">
    <source>
        <dbReference type="ARBA" id="ARBA00022692"/>
    </source>
</evidence>
<dbReference type="AlphaFoldDB" id="A0A6S6SB80"/>
<evidence type="ECO:0000256" key="4">
    <source>
        <dbReference type="ARBA" id="ARBA00023136"/>
    </source>
</evidence>
<dbReference type="GO" id="GO:0016020">
    <property type="term" value="C:membrane"/>
    <property type="evidence" value="ECO:0007669"/>
    <property type="project" value="UniProtKB-SubCell"/>
</dbReference>
<evidence type="ECO:0000256" key="3">
    <source>
        <dbReference type="ARBA" id="ARBA00022989"/>
    </source>
</evidence>
<keyword evidence="4 5" id="KW-0472">Membrane</keyword>
<feature type="transmembrane region" description="Helical" evidence="5">
    <location>
        <begin position="111"/>
        <end position="129"/>
    </location>
</feature>
<feature type="transmembrane region" description="Helical" evidence="5">
    <location>
        <begin position="135"/>
        <end position="154"/>
    </location>
</feature>
<dbReference type="SUPFAM" id="SSF103481">
    <property type="entry name" value="Multidrug resistance efflux transporter EmrE"/>
    <property type="match status" value="2"/>
</dbReference>
<evidence type="ECO:0000256" key="5">
    <source>
        <dbReference type="SAM" id="Phobius"/>
    </source>
</evidence>
<evidence type="ECO:0000256" key="1">
    <source>
        <dbReference type="ARBA" id="ARBA00004141"/>
    </source>
</evidence>
<dbReference type="InterPro" id="IPR000620">
    <property type="entry name" value="EamA_dom"/>
</dbReference>
<dbReference type="InterPro" id="IPR037185">
    <property type="entry name" value="EmrE-like"/>
</dbReference>
<accession>A0A6S6SB80</accession>
<feature type="transmembrane region" description="Helical" evidence="5">
    <location>
        <begin position="25"/>
        <end position="44"/>
    </location>
</feature>
<feature type="domain" description="EamA" evidence="6">
    <location>
        <begin position="1"/>
        <end position="127"/>
    </location>
</feature>
<feature type="transmembrane region" description="Helical" evidence="5">
    <location>
        <begin position="205"/>
        <end position="224"/>
    </location>
</feature>
<keyword evidence="3 5" id="KW-1133">Transmembrane helix</keyword>
<feature type="transmembrane region" description="Helical" evidence="5">
    <location>
        <begin position="88"/>
        <end position="104"/>
    </location>
</feature>
<feature type="transmembrane region" description="Helical" evidence="5">
    <location>
        <begin position="262"/>
        <end position="280"/>
    </location>
</feature>
<dbReference type="PANTHER" id="PTHR22911:SF6">
    <property type="entry name" value="SOLUTE CARRIER FAMILY 35 MEMBER G1"/>
    <property type="match status" value="1"/>
</dbReference>
<reference evidence="7" key="1">
    <citation type="submission" date="2020-01" db="EMBL/GenBank/DDBJ databases">
        <authorList>
            <person name="Meier V. D."/>
            <person name="Meier V D."/>
        </authorList>
    </citation>
    <scope>NUCLEOTIDE SEQUENCE</scope>
    <source>
        <strain evidence="7">HLG_WM_MAG_12</strain>
    </source>
</reference>
<organism evidence="7">
    <name type="scientific">uncultured Campylobacterales bacterium</name>
    <dbReference type="NCBI Taxonomy" id="352960"/>
    <lineage>
        <taxon>Bacteria</taxon>
        <taxon>Pseudomonadati</taxon>
        <taxon>Campylobacterota</taxon>
        <taxon>Epsilonproteobacteria</taxon>
        <taxon>Campylobacterales</taxon>
        <taxon>environmental samples</taxon>
    </lineage>
</organism>
<feature type="transmembrane region" description="Helical" evidence="5">
    <location>
        <begin position="166"/>
        <end position="185"/>
    </location>
</feature>
<feature type="transmembrane region" description="Helical" evidence="5">
    <location>
        <begin position="236"/>
        <end position="256"/>
    </location>
</feature>
<evidence type="ECO:0000259" key="6">
    <source>
        <dbReference type="Pfam" id="PF00892"/>
    </source>
</evidence>